<accession>A0A8S4E2D3</accession>
<feature type="domain" description="PNPLA" evidence="16">
    <location>
        <begin position="1031"/>
        <end position="1061"/>
    </location>
</feature>
<dbReference type="Gene3D" id="3.40.1090.10">
    <property type="entry name" value="Cytosolic phospholipase A2 catalytic domain"/>
    <property type="match status" value="1"/>
</dbReference>
<protein>
    <recommendedName>
        <fullName evidence="3">lysophospholipase</fullName>
        <ecNumber evidence="3">3.1.1.5</ecNumber>
    </recommendedName>
</protein>
<dbReference type="Pfam" id="PF20049">
    <property type="entry name" value="DUF6451"/>
    <property type="match status" value="1"/>
</dbReference>
<dbReference type="InterPro" id="IPR045609">
    <property type="entry name" value="DUF6451"/>
</dbReference>
<dbReference type="AlphaFoldDB" id="A0A8S4E2D3"/>
<dbReference type="Pfam" id="PF00027">
    <property type="entry name" value="cNMP_binding"/>
    <property type="match status" value="2"/>
</dbReference>
<dbReference type="InterPro" id="IPR000477">
    <property type="entry name" value="RT_dom"/>
</dbReference>
<feature type="compositionally biased region" description="Polar residues" evidence="13">
    <location>
        <begin position="144"/>
        <end position="159"/>
    </location>
</feature>
<reference evidence="17" key="1">
    <citation type="submission" date="2020-11" db="EMBL/GenBank/DDBJ databases">
        <authorList>
            <person name="Whiteford S."/>
        </authorList>
    </citation>
    <scope>NUCLEOTIDE SEQUENCE</scope>
</reference>
<evidence type="ECO:0000256" key="9">
    <source>
        <dbReference type="ARBA" id="ARBA00022989"/>
    </source>
</evidence>
<comment type="caution">
    <text evidence="12">Lacks conserved residue(s) required for the propagation of feature annotation.</text>
</comment>
<evidence type="ECO:0000256" key="10">
    <source>
        <dbReference type="ARBA" id="ARBA00023098"/>
    </source>
</evidence>
<dbReference type="InterPro" id="IPR056556">
    <property type="entry name" value="NTE1_P-loop_dom"/>
</dbReference>
<dbReference type="PROSITE" id="PS51635">
    <property type="entry name" value="PNPLA"/>
    <property type="match status" value="1"/>
</dbReference>
<dbReference type="InterPro" id="IPR002641">
    <property type="entry name" value="PNPLA_dom"/>
</dbReference>
<dbReference type="FunFam" id="2.60.120.10:FF:000122">
    <property type="entry name" value="Neuropathy target esterase sws"/>
    <property type="match status" value="1"/>
</dbReference>
<comment type="subcellular location">
    <subcellularLocation>
        <location evidence="1">Endoplasmic reticulum membrane</location>
        <topology evidence="1">Single-pass membrane protein</topology>
    </subcellularLocation>
</comment>
<dbReference type="GO" id="GO:0005789">
    <property type="term" value="C:endoplasmic reticulum membrane"/>
    <property type="evidence" value="ECO:0007669"/>
    <property type="project" value="UniProtKB-SubCell"/>
</dbReference>
<comment type="similarity">
    <text evidence="2">Belongs to the NTE family.</text>
</comment>
<dbReference type="SUPFAM" id="SSF51206">
    <property type="entry name" value="cAMP-binding domain-like"/>
    <property type="match status" value="4"/>
</dbReference>
<evidence type="ECO:0000313" key="18">
    <source>
        <dbReference type="Proteomes" id="UP000653454"/>
    </source>
</evidence>
<feature type="domain" description="Reverse transcriptase" evidence="15">
    <location>
        <begin position="433"/>
        <end position="714"/>
    </location>
</feature>
<dbReference type="Pfam" id="PF24179">
    <property type="entry name" value="NTE_Ploop"/>
    <property type="match status" value="2"/>
</dbReference>
<dbReference type="PROSITE" id="PS50042">
    <property type="entry name" value="CNMP_BINDING_3"/>
    <property type="match status" value="3"/>
</dbReference>
<dbReference type="Gene3D" id="2.60.120.10">
    <property type="entry name" value="Jelly Rolls"/>
    <property type="match status" value="4"/>
</dbReference>
<dbReference type="GO" id="GO:0016042">
    <property type="term" value="P:lipid catabolic process"/>
    <property type="evidence" value="ECO:0007669"/>
    <property type="project" value="UniProtKB-KW"/>
</dbReference>
<sequence>MRSSIVFVQKGNSQPYKTVNAKALEDSQVIKLPMRAFQEVFKEYPDIFVRVIQIIMVRLQRVTFTALHQYLGLSAELVNPGRERRRPGNIGLSPSKARTCDASTSMHSPHHTERTVPEQASEGASPAHAPRPPRPDMVPDIAATGSTTQQPDVHPTSSFQRKEGSFKKHNQNENLDEQALIQIATEAFIKELGLEDDKLLKGVVQVRDLPAGTYIMKEESHKDVALVYLLSGALVVSQRVAEGEGEVHMFTAYPGEVEGGLAVLTGEPSFFSIRAKHFSRIGLLSKTAVYSMMRERPSVVLHIANTVVRRLSPFVRQVDFALDWVFLESGRAVYRQDEEAGSTLIVLSGRLRSVITHPNGKKELLAEYGKGDLVGIVLLESGRAVYRQDEEAGSTLIVLSGRLRSVITHPNGKKELLAEYGKGDLVGIVEMVTQTRRSTTVMAVRDSELAKLPEGLFNAIKLRFPVVVTRLINLLGHRILGSWQKPTVGLGTATLEARSTQHNFSTVAVVPVGEDVPLTAFTYELYHSLCAIGPTVRLTSDVIRKLLGLTIMDPNNEYRLSSWLAQQEDKHKRAYHPSDTLAISDTVVHEKELGAPIRISAGVKQGCLLSPLLFVILLDDVMRNVVAIPRGISWASGVLEDLDYADDIVLISPTIDLLQEKLAHLQEEARVIGLRINRRKTVDMRIKAKTSDALTLDDQRLDSVDAFTYLGSTVTRQGGADEDIDSRIKKAKAAFAQLKPVWDSNVLTRRIKISLFDSIVKSVLLFGCETWRVTKGLTNKLQVFVNKSLRSILRVFWPKTIRNEDLWKLCRQSPIGKEIAKRKWRWIGHTVRRGATNAATIAFDWRLPNGKRSRGRPVQTWRRSVENELRAAGLSWSEAKSTAEDRRKWRTLVETLCTSGVALYQCDPSLTHWTQRCIRQADCILLVALGDKQPSIGKIEKEIERLAIRTQKELVLLHRANGPAPSGTVHWLNMRSWVSQHHHVRCPTRMFTRKTSYRISELYSKVLMSEPSVHSDFSRLARWLAGTSVGLVLGGGGARGAAHVGMLKAVQVSVYKQGVPR</sequence>
<dbReference type="PANTHER" id="PTHR47027:SF25">
    <property type="entry name" value="REVERSE TRANSCRIPTASE DOMAIN-CONTAINING PROTEIN"/>
    <property type="match status" value="1"/>
</dbReference>
<evidence type="ECO:0000256" key="1">
    <source>
        <dbReference type="ARBA" id="ARBA00004389"/>
    </source>
</evidence>
<keyword evidence="10" id="KW-0443">Lipid metabolism</keyword>
<keyword evidence="11" id="KW-0472">Membrane</keyword>
<organism evidence="17 18">
    <name type="scientific">Plutella xylostella</name>
    <name type="common">Diamondback moth</name>
    <name type="synonym">Plutella maculipennis</name>
    <dbReference type="NCBI Taxonomy" id="51655"/>
    <lineage>
        <taxon>Eukaryota</taxon>
        <taxon>Metazoa</taxon>
        <taxon>Ecdysozoa</taxon>
        <taxon>Arthropoda</taxon>
        <taxon>Hexapoda</taxon>
        <taxon>Insecta</taxon>
        <taxon>Pterygota</taxon>
        <taxon>Neoptera</taxon>
        <taxon>Endopterygota</taxon>
        <taxon>Lepidoptera</taxon>
        <taxon>Glossata</taxon>
        <taxon>Ditrysia</taxon>
        <taxon>Yponomeutoidea</taxon>
        <taxon>Plutellidae</taxon>
        <taxon>Plutella</taxon>
    </lineage>
</organism>
<comment type="caution">
    <text evidence="17">The sequence shown here is derived from an EMBL/GenBank/DDBJ whole genome shotgun (WGS) entry which is preliminary data.</text>
</comment>
<name>A0A8S4E2D3_PLUXY</name>
<keyword evidence="6" id="KW-0378">Hydrolase</keyword>
<dbReference type="FunFam" id="2.60.120.10:FF:000010">
    <property type="entry name" value="neuropathy target esterase isoform X1"/>
    <property type="match status" value="1"/>
</dbReference>
<evidence type="ECO:0000256" key="4">
    <source>
        <dbReference type="ARBA" id="ARBA00022553"/>
    </source>
</evidence>
<evidence type="ECO:0000256" key="13">
    <source>
        <dbReference type="SAM" id="MobiDB-lite"/>
    </source>
</evidence>
<feature type="region of interest" description="Disordered" evidence="13">
    <location>
        <begin position="81"/>
        <end position="172"/>
    </location>
</feature>
<evidence type="ECO:0000256" key="7">
    <source>
        <dbReference type="ARBA" id="ARBA00022824"/>
    </source>
</evidence>
<evidence type="ECO:0000256" key="6">
    <source>
        <dbReference type="ARBA" id="ARBA00022801"/>
    </source>
</evidence>
<dbReference type="Proteomes" id="UP000653454">
    <property type="component" value="Unassembled WGS sequence"/>
</dbReference>
<dbReference type="EC" id="3.1.1.5" evidence="3"/>
<dbReference type="InterPro" id="IPR014710">
    <property type="entry name" value="RmlC-like_jellyroll"/>
</dbReference>
<evidence type="ECO:0000259" key="15">
    <source>
        <dbReference type="PROSITE" id="PS50878"/>
    </source>
</evidence>
<dbReference type="EMBL" id="CAJHNJ030000012">
    <property type="protein sequence ID" value="CAG9109836.1"/>
    <property type="molecule type" value="Genomic_DNA"/>
</dbReference>
<keyword evidence="9" id="KW-1133">Transmembrane helix</keyword>
<dbReference type="GO" id="GO:0004622">
    <property type="term" value="F:phosphatidylcholine lysophospholipase activity"/>
    <property type="evidence" value="ECO:0007669"/>
    <property type="project" value="UniProtKB-EC"/>
</dbReference>
<dbReference type="CDD" id="cd00038">
    <property type="entry name" value="CAP_ED"/>
    <property type="match status" value="2"/>
</dbReference>
<dbReference type="PANTHER" id="PTHR47027">
    <property type="entry name" value="REVERSE TRANSCRIPTASE DOMAIN-CONTAINING PROTEIN"/>
    <property type="match status" value="1"/>
</dbReference>
<proteinExistence type="inferred from homology"/>
<feature type="domain" description="Cyclic nucleotide-binding" evidence="14">
    <location>
        <begin position="188"/>
        <end position="310"/>
    </location>
</feature>
<evidence type="ECO:0000259" key="16">
    <source>
        <dbReference type="PROSITE" id="PS51635"/>
    </source>
</evidence>
<dbReference type="SUPFAM" id="SSF56672">
    <property type="entry name" value="DNA/RNA polymerases"/>
    <property type="match status" value="1"/>
</dbReference>
<dbReference type="PROSITE" id="PS50878">
    <property type="entry name" value="RT_POL"/>
    <property type="match status" value="1"/>
</dbReference>
<keyword evidence="5" id="KW-0812">Transmembrane</keyword>
<feature type="domain" description="Cyclic nucleotide-binding" evidence="14">
    <location>
        <begin position="379"/>
        <end position="460"/>
    </location>
</feature>
<evidence type="ECO:0000259" key="14">
    <source>
        <dbReference type="PROSITE" id="PS50042"/>
    </source>
</evidence>
<evidence type="ECO:0000256" key="12">
    <source>
        <dbReference type="PROSITE-ProRule" id="PRU01161"/>
    </source>
</evidence>
<keyword evidence="4" id="KW-0597">Phosphoprotein</keyword>
<gene>
    <name evidence="17" type="ORF">PLXY2_LOCUS4358</name>
</gene>
<evidence type="ECO:0000256" key="2">
    <source>
        <dbReference type="ARBA" id="ARBA00006636"/>
    </source>
</evidence>
<keyword evidence="7" id="KW-0256">Endoplasmic reticulum</keyword>
<evidence type="ECO:0000256" key="3">
    <source>
        <dbReference type="ARBA" id="ARBA00013274"/>
    </source>
</evidence>
<feature type="domain" description="Cyclic nucleotide-binding" evidence="14">
    <location>
        <begin position="326"/>
        <end position="375"/>
    </location>
</feature>
<keyword evidence="8" id="KW-0442">Lipid degradation</keyword>
<keyword evidence="18" id="KW-1185">Reference proteome</keyword>
<evidence type="ECO:0000256" key="8">
    <source>
        <dbReference type="ARBA" id="ARBA00022963"/>
    </source>
</evidence>
<dbReference type="GO" id="GO:0071897">
    <property type="term" value="P:DNA biosynthetic process"/>
    <property type="evidence" value="ECO:0007669"/>
    <property type="project" value="UniProtKB-ARBA"/>
</dbReference>
<dbReference type="SMART" id="SM00100">
    <property type="entry name" value="cNMP"/>
    <property type="match status" value="2"/>
</dbReference>
<dbReference type="InterPro" id="IPR000595">
    <property type="entry name" value="cNMP-bd_dom"/>
</dbReference>
<dbReference type="InterPro" id="IPR043502">
    <property type="entry name" value="DNA/RNA_pol_sf"/>
</dbReference>
<dbReference type="InterPro" id="IPR018490">
    <property type="entry name" value="cNMP-bd_dom_sf"/>
</dbReference>
<evidence type="ECO:0000256" key="11">
    <source>
        <dbReference type="ARBA" id="ARBA00023136"/>
    </source>
</evidence>
<evidence type="ECO:0000313" key="17">
    <source>
        <dbReference type="EMBL" id="CAG9109836.1"/>
    </source>
</evidence>
<evidence type="ECO:0000256" key="5">
    <source>
        <dbReference type="ARBA" id="ARBA00022692"/>
    </source>
</evidence>
<feature type="short sequence motif" description="GXGXXG" evidence="12">
    <location>
        <begin position="1035"/>
        <end position="1040"/>
    </location>
</feature>
<dbReference type="Pfam" id="PF00078">
    <property type="entry name" value="RVT_1"/>
    <property type="match status" value="1"/>
</dbReference>